<dbReference type="Proteomes" id="UP001597301">
    <property type="component" value="Unassembled WGS sequence"/>
</dbReference>
<dbReference type="PANTHER" id="PTHR30137:SF8">
    <property type="entry name" value="BLR5498 PROTEIN"/>
    <property type="match status" value="1"/>
</dbReference>
<dbReference type="PANTHER" id="PTHR30137">
    <property type="entry name" value="LUCIFERASE-LIKE MONOOXYGENASE"/>
    <property type="match status" value="1"/>
</dbReference>
<keyword evidence="5" id="KW-1185">Reference proteome</keyword>
<protein>
    <submittedName>
        <fullName evidence="4">LLM class flavin-dependent oxidoreductase</fullName>
    </submittedName>
</protein>
<dbReference type="Pfam" id="PF00296">
    <property type="entry name" value="Bac_luciferase"/>
    <property type="match status" value="1"/>
</dbReference>
<keyword evidence="2" id="KW-0503">Monooxygenase</keyword>
<dbReference type="Gene3D" id="3.20.20.30">
    <property type="entry name" value="Luciferase-like domain"/>
    <property type="match status" value="1"/>
</dbReference>
<gene>
    <name evidence="4" type="ORF">ACFSCZ_19750</name>
</gene>
<dbReference type="InterPro" id="IPR036661">
    <property type="entry name" value="Luciferase-like_sf"/>
</dbReference>
<accession>A0ABW4KL68</accession>
<comment type="caution">
    <text evidence="4">The sequence shown here is derived from an EMBL/GenBank/DDBJ whole genome shotgun (WGS) entry which is preliminary data.</text>
</comment>
<keyword evidence="1" id="KW-0560">Oxidoreductase</keyword>
<evidence type="ECO:0000256" key="2">
    <source>
        <dbReference type="ARBA" id="ARBA00023033"/>
    </source>
</evidence>
<reference evidence="5" key="1">
    <citation type="journal article" date="2019" name="Int. J. Syst. Evol. Microbiol.">
        <title>The Global Catalogue of Microorganisms (GCM) 10K type strain sequencing project: providing services to taxonomists for standard genome sequencing and annotation.</title>
        <authorList>
            <consortium name="The Broad Institute Genomics Platform"/>
            <consortium name="The Broad Institute Genome Sequencing Center for Infectious Disease"/>
            <person name="Wu L."/>
            <person name="Ma J."/>
        </authorList>
    </citation>
    <scope>NUCLEOTIDE SEQUENCE [LARGE SCALE GENOMIC DNA]</scope>
    <source>
        <strain evidence="5">CGMCC 1.12295</strain>
    </source>
</reference>
<dbReference type="InterPro" id="IPR050766">
    <property type="entry name" value="Bact_Lucif_Oxidored"/>
</dbReference>
<sequence length="362" mass="41155">MKFGLFLSMYYPDTNKPYHEMLDETVQLCQYAEELGYDAIFIPEHHFVNFITNPSSLSLAIHIANHTKKIRLVTAVVVMPWYHPLALAEELALVDHISNGRIELGVARGANKYEFDRLGVDIKDSREMMNESLDVLLKALQEEDIKHSGKFFSFPETTTMPRPLTKPHPPIWVGAQTPEGFRNAAERGFNVFTSPLYGSFSTESDFEYTLNHYKNSLLETGAKPKEFGVLRKIFVEKDRETAEKELDLLMEQWGVFMAFYETGGLDFRVDKADTLVEKGKVIPAKIDIALDQLAERYDDPILTDIDGARKKLKYYEEKGVTMFMANMQFGSDHEKVMNSLGRLGSLIPEFSSSKSLEGPVKA</sequence>
<evidence type="ECO:0000256" key="1">
    <source>
        <dbReference type="ARBA" id="ARBA00023002"/>
    </source>
</evidence>
<proteinExistence type="predicted"/>
<dbReference type="InterPro" id="IPR011251">
    <property type="entry name" value="Luciferase-like_dom"/>
</dbReference>
<evidence type="ECO:0000313" key="5">
    <source>
        <dbReference type="Proteomes" id="UP001597301"/>
    </source>
</evidence>
<name>A0ABW4KL68_9BACI</name>
<dbReference type="SUPFAM" id="SSF51679">
    <property type="entry name" value="Bacterial luciferase-like"/>
    <property type="match status" value="1"/>
</dbReference>
<evidence type="ECO:0000259" key="3">
    <source>
        <dbReference type="Pfam" id="PF00296"/>
    </source>
</evidence>
<dbReference type="RefSeq" id="WP_380776776.1">
    <property type="nucleotide sequence ID" value="NZ_JBHUEO010000121.1"/>
</dbReference>
<dbReference type="EMBL" id="JBHUEO010000121">
    <property type="protein sequence ID" value="MFD1708902.1"/>
    <property type="molecule type" value="Genomic_DNA"/>
</dbReference>
<feature type="domain" description="Luciferase-like" evidence="3">
    <location>
        <begin position="1"/>
        <end position="259"/>
    </location>
</feature>
<evidence type="ECO:0000313" key="4">
    <source>
        <dbReference type="EMBL" id="MFD1708902.1"/>
    </source>
</evidence>
<organism evidence="4 5">
    <name type="scientific">Siminovitchia sediminis</name>
    <dbReference type="NCBI Taxonomy" id="1274353"/>
    <lineage>
        <taxon>Bacteria</taxon>
        <taxon>Bacillati</taxon>
        <taxon>Bacillota</taxon>
        <taxon>Bacilli</taxon>
        <taxon>Bacillales</taxon>
        <taxon>Bacillaceae</taxon>
        <taxon>Siminovitchia</taxon>
    </lineage>
</organism>